<dbReference type="InterPro" id="IPR005467">
    <property type="entry name" value="His_kinase_dom"/>
</dbReference>
<reference evidence="10 11" key="1">
    <citation type="journal article" date="2011" name="Stand. Genomic Sci.">
        <title>Complete genome sequence of Desulfobulbus propionicus type strain (1pr3).</title>
        <authorList>
            <person name="Pagani I."/>
            <person name="Lapidus A."/>
            <person name="Nolan M."/>
            <person name="Lucas S."/>
            <person name="Hammon N."/>
            <person name="Deshpande S."/>
            <person name="Cheng J.F."/>
            <person name="Chertkov O."/>
            <person name="Davenport K."/>
            <person name="Tapia R."/>
            <person name="Han C."/>
            <person name="Goodwin L."/>
            <person name="Pitluck S."/>
            <person name="Liolios K."/>
            <person name="Mavromatis K."/>
            <person name="Ivanova N."/>
            <person name="Mikhailova N."/>
            <person name="Pati A."/>
            <person name="Chen A."/>
            <person name="Palaniappan K."/>
            <person name="Land M."/>
            <person name="Hauser L."/>
            <person name="Chang Y.J."/>
            <person name="Jeffries C.D."/>
            <person name="Detter J.C."/>
            <person name="Brambilla E."/>
            <person name="Kannan K.P."/>
            <person name="Djao O.D."/>
            <person name="Rohde M."/>
            <person name="Pukall R."/>
            <person name="Spring S."/>
            <person name="Goker M."/>
            <person name="Sikorski J."/>
            <person name="Woyke T."/>
            <person name="Bristow J."/>
            <person name="Eisen J.A."/>
            <person name="Markowitz V."/>
            <person name="Hugenholtz P."/>
            <person name="Kyrpides N.C."/>
            <person name="Klenk H.P."/>
        </authorList>
    </citation>
    <scope>NUCLEOTIDE SEQUENCE [LARGE SCALE GENOMIC DNA]</scope>
    <source>
        <strain evidence="11">ATCC 33891 / DSM 2032 / 1pr3</strain>
    </source>
</reference>
<keyword evidence="3 4" id="KW-0597">Phosphoprotein</keyword>
<feature type="domain" description="Response regulatory" evidence="7">
    <location>
        <begin position="6"/>
        <end position="122"/>
    </location>
</feature>
<feature type="domain" description="PAC" evidence="9">
    <location>
        <begin position="213"/>
        <end position="265"/>
    </location>
</feature>
<dbReference type="SUPFAM" id="SSF47384">
    <property type="entry name" value="Homodimeric domain of signal transducing histidine kinase"/>
    <property type="match status" value="1"/>
</dbReference>
<dbReference type="InterPro" id="IPR003594">
    <property type="entry name" value="HATPase_dom"/>
</dbReference>
<keyword evidence="5" id="KW-0175">Coiled coil</keyword>
<evidence type="ECO:0000256" key="2">
    <source>
        <dbReference type="ARBA" id="ARBA00012438"/>
    </source>
</evidence>
<keyword evidence="10" id="KW-0808">Transferase</keyword>
<gene>
    <name evidence="10" type="ordered locus">Despr_1690</name>
</gene>
<dbReference type="Pfam" id="PF00072">
    <property type="entry name" value="Response_reg"/>
    <property type="match status" value="2"/>
</dbReference>
<dbReference type="InterPro" id="IPR003661">
    <property type="entry name" value="HisK_dim/P_dom"/>
</dbReference>
<dbReference type="PANTHER" id="PTHR43065:SF42">
    <property type="entry name" value="TWO-COMPONENT SENSOR PPRA"/>
    <property type="match status" value="1"/>
</dbReference>
<evidence type="ECO:0000313" key="11">
    <source>
        <dbReference type="Proteomes" id="UP000006365"/>
    </source>
</evidence>
<protein>
    <recommendedName>
        <fullName evidence="2">histidine kinase</fullName>
        <ecNumber evidence="2">2.7.13.3</ecNumber>
    </recommendedName>
</protein>
<evidence type="ECO:0000256" key="3">
    <source>
        <dbReference type="ARBA" id="ARBA00022553"/>
    </source>
</evidence>
<keyword evidence="11" id="KW-1185">Reference proteome</keyword>
<dbReference type="PROSITE" id="PS50112">
    <property type="entry name" value="PAS"/>
    <property type="match status" value="1"/>
</dbReference>
<feature type="domain" description="Histidine kinase" evidence="6">
    <location>
        <begin position="410"/>
        <end position="633"/>
    </location>
</feature>
<dbReference type="SMART" id="SM00387">
    <property type="entry name" value="HATPase_c"/>
    <property type="match status" value="1"/>
</dbReference>
<dbReference type="PROSITE" id="PS50113">
    <property type="entry name" value="PAC"/>
    <property type="match status" value="2"/>
</dbReference>
<dbReference type="Pfam" id="PF08448">
    <property type="entry name" value="PAS_4"/>
    <property type="match status" value="2"/>
</dbReference>
<dbReference type="SUPFAM" id="SSF52172">
    <property type="entry name" value="CheY-like"/>
    <property type="match status" value="2"/>
</dbReference>
<dbReference type="GO" id="GO:0000155">
    <property type="term" value="F:phosphorelay sensor kinase activity"/>
    <property type="evidence" value="ECO:0007669"/>
    <property type="project" value="InterPro"/>
</dbReference>
<dbReference type="Gene3D" id="3.40.50.2300">
    <property type="match status" value="2"/>
</dbReference>
<evidence type="ECO:0000256" key="5">
    <source>
        <dbReference type="SAM" id="Coils"/>
    </source>
</evidence>
<dbReference type="InterPro" id="IPR004358">
    <property type="entry name" value="Sig_transdc_His_kin-like_C"/>
</dbReference>
<dbReference type="InterPro" id="IPR036097">
    <property type="entry name" value="HisK_dim/P_sf"/>
</dbReference>
<keyword evidence="10" id="KW-0418">Kinase</keyword>
<dbReference type="CDD" id="cd00082">
    <property type="entry name" value="HisKA"/>
    <property type="match status" value="1"/>
</dbReference>
<dbReference type="SUPFAM" id="SSF55785">
    <property type="entry name" value="PYP-like sensor domain (PAS domain)"/>
    <property type="match status" value="2"/>
</dbReference>
<dbReference type="InterPro" id="IPR000700">
    <property type="entry name" value="PAS-assoc_C"/>
</dbReference>
<dbReference type="KEGG" id="dpr:Despr_1690"/>
<feature type="coiled-coil region" evidence="5">
    <location>
        <begin position="256"/>
        <end position="283"/>
    </location>
</feature>
<dbReference type="EC" id="2.7.13.3" evidence="2"/>
<dbReference type="Gene3D" id="3.30.450.20">
    <property type="entry name" value="PAS domain"/>
    <property type="match status" value="2"/>
</dbReference>
<dbReference type="Proteomes" id="UP000006365">
    <property type="component" value="Chromosome"/>
</dbReference>
<dbReference type="Gene3D" id="3.30.565.10">
    <property type="entry name" value="Histidine kinase-like ATPase, C-terminal domain"/>
    <property type="match status" value="1"/>
</dbReference>
<sequence length="778" mass="86850">MMPTLNILMIEDEAADFLLIKRHLRTGGLETDLHWVQEEAGLHRALEHGGWDVVLSDYKVPGLDFAQSLAKIKDRLPDVPVILISGSIGEETAVELFKSGLADFVLKDRLFRLIPAIERCLNEAGEKRKRRTAEARLVRNEQLMRSVLEGTADAVFVKDGEGKYLLFNAAAARFAGVMAEQVIGHDDTVVFPPATAQKIIEQDRMIMASGRVNIFEDEVLHVGGEIRCYLTTKGPTFADDGQVNGLFGIAHDITDRIRAEVLLKNQEEEYRRLSQEYKTLLDNVPDVIVHLTNDYRILWVNRAARQMFKLAEDSRSYQGRHCHEVFWSRPEQCTDCPIVRCASTECNEIGFLSPAHNGQEFEIRAIPMRNQAGEIGSIIEIARDITAHRKLEEQFRQAQKMESIGTLAGGIAHDFNNILSAILGYGDLALEDMAEDHPARKSVQTMIEAGMRASHLTKDLLLFSRKQVSQKEAVDINQIIGRIEKFIRRIIGEDILCQTHLAKESLVIHADSHQMDQVLMNFATNARDAMPGGGVFSITTERIRIDQDFIDLHGFGIPGPYARITVADTGKGMNPQTVAKIFDPFFTTKEMGKGTGLGLAVVYGIIKQHQGHIEVTSTPGKCTVLTVYLPLLAADPHDHRDTIGLEQPRGGRETILLAEDEPTVRELYATVLKKNGYGVIEATDGEEAVRVFTEHKEAIDLLLFDLVMPKMNGKQAYEAIQHLQPAIKGIFISGYAPENIQQRELLDMHVEILFKPVSPRDLLRAVRHALDASRGTAG</sequence>
<dbReference type="SMART" id="SM00388">
    <property type="entry name" value="HisKA"/>
    <property type="match status" value="1"/>
</dbReference>
<dbReference type="InterPro" id="IPR036890">
    <property type="entry name" value="HATPase_C_sf"/>
</dbReference>
<dbReference type="PROSITE" id="PS50109">
    <property type="entry name" value="HIS_KIN"/>
    <property type="match status" value="1"/>
</dbReference>
<accession>A0A7U4DPA1</accession>
<dbReference type="CDD" id="cd00156">
    <property type="entry name" value="REC"/>
    <property type="match status" value="1"/>
</dbReference>
<evidence type="ECO:0000259" key="9">
    <source>
        <dbReference type="PROSITE" id="PS50113"/>
    </source>
</evidence>
<dbReference type="PRINTS" id="PR00344">
    <property type="entry name" value="BCTRLSENSOR"/>
</dbReference>
<evidence type="ECO:0000313" key="10">
    <source>
        <dbReference type="EMBL" id="ADW17842.1"/>
    </source>
</evidence>
<dbReference type="PANTHER" id="PTHR43065">
    <property type="entry name" value="SENSOR HISTIDINE KINASE"/>
    <property type="match status" value="1"/>
</dbReference>
<dbReference type="SMART" id="SM00448">
    <property type="entry name" value="REC"/>
    <property type="match status" value="2"/>
</dbReference>
<evidence type="ECO:0000259" key="7">
    <source>
        <dbReference type="PROSITE" id="PS50110"/>
    </source>
</evidence>
<evidence type="ECO:0000259" key="6">
    <source>
        <dbReference type="PROSITE" id="PS50109"/>
    </source>
</evidence>
<dbReference type="Gene3D" id="1.10.287.130">
    <property type="match status" value="1"/>
</dbReference>
<comment type="catalytic activity">
    <reaction evidence="1">
        <text>ATP + protein L-histidine = ADP + protein N-phospho-L-histidine.</text>
        <dbReference type="EC" id="2.7.13.3"/>
    </reaction>
</comment>
<name>A0A7U4DPA1_DESPD</name>
<dbReference type="EMBL" id="CP002364">
    <property type="protein sequence ID" value="ADW17842.1"/>
    <property type="molecule type" value="Genomic_DNA"/>
</dbReference>
<feature type="modified residue" description="4-aspartylphosphate" evidence="4">
    <location>
        <position position="57"/>
    </location>
</feature>
<feature type="domain" description="Response regulatory" evidence="7">
    <location>
        <begin position="654"/>
        <end position="770"/>
    </location>
</feature>
<dbReference type="Pfam" id="PF00512">
    <property type="entry name" value="HisKA"/>
    <property type="match status" value="1"/>
</dbReference>
<dbReference type="SMART" id="SM00091">
    <property type="entry name" value="PAS"/>
    <property type="match status" value="2"/>
</dbReference>
<dbReference type="SUPFAM" id="SSF55874">
    <property type="entry name" value="ATPase domain of HSP90 chaperone/DNA topoisomerase II/histidine kinase"/>
    <property type="match status" value="1"/>
</dbReference>
<evidence type="ECO:0000259" key="8">
    <source>
        <dbReference type="PROSITE" id="PS50112"/>
    </source>
</evidence>
<organism evidence="10 11">
    <name type="scientific">Desulfobulbus propionicus (strain ATCC 33891 / DSM 2032 / VKM B-1956 / 1pr3)</name>
    <dbReference type="NCBI Taxonomy" id="577650"/>
    <lineage>
        <taxon>Bacteria</taxon>
        <taxon>Pseudomonadati</taxon>
        <taxon>Thermodesulfobacteriota</taxon>
        <taxon>Desulfobulbia</taxon>
        <taxon>Desulfobulbales</taxon>
        <taxon>Desulfobulbaceae</taxon>
        <taxon>Desulfobulbus</taxon>
    </lineage>
</organism>
<feature type="modified residue" description="4-aspartylphosphate" evidence="4">
    <location>
        <position position="705"/>
    </location>
</feature>
<dbReference type="InterPro" id="IPR013656">
    <property type="entry name" value="PAS_4"/>
</dbReference>
<dbReference type="NCBIfam" id="TIGR00229">
    <property type="entry name" value="sensory_box"/>
    <property type="match status" value="2"/>
</dbReference>
<dbReference type="InterPro" id="IPR035965">
    <property type="entry name" value="PAS-like_dom_sf"/>
</dbReference>
<proteinExistence type="predicted"/>
<evidence type="ECO:0000256" key="4">
    <source>
        <dbReference type="PROSITE-ProRule" id="PRU00169"/>
    </source>
</evidence>
<dbReference type="Pfam" id="PF02518">
    <property type="entry name" value="HATPase_c"/>
    <property type="match status" value="1"/>
</dbReference>
<dbReference type="InterPro" id="IPR001789">
    <property type="entry name" value="Sig_transdc_resp-reg_receiver"/>
</dbReference>
<feature type="domain" description="PAS" evidence="8">
    <location>
        <begin position="140"/>
        <end position="210"/>
    </location>
</feature>
<evidence type="ECO:0000256" key="1">
    <source>
        <dbReference type="ARBA" id="ARBA00000085"/>
    </source>
</evidence>
<dbReference type="AlphaFoldDB" id="A0A7U4DPA1"/>
<dbReference type="InterPro" id="IPR011006">
    <property type="entry name" value="CheY-like_superfamily"/>
</dbReference>
<dbReference type="InterPro" id="IPR000014">
    <property type="entry name" value="PAS"/>
</dbReference>
<dbReference type="PROSITE" id="PS50110">
    <property type="entry name" value="RESPONSE_REGULATORY"/>
    <property type="match status" value="2"/>
</dbReference>
<dbReference type="CDD" id="cd00130">
    <property type="entry name" value="PAS"/>
    <property type="match status" value="1"/>
</dbReference>
<feature type="domain" description="PAC" evidence="9">
    <location>
        <begin position="345"/>
        <end position="397"/>
    </location>
</feature>